<reference evidence="1 2" key="1">
    <citation type="submission" date="2024-06" db="EMBL/GenBank/DDBJ databases">
        <title>Genomic Encyclopedia of Type Strains, Phase IV (KMG-IV): sequencing the most valuable type-strain genomes for metagenomic binning, comparative biology and taxonomic classification.</title>
        <authorList>
            <person name="Goeker M."/>
        </authorList>
    </citation>
    <scope>NUCLEOTIDE SEQUENCE [LARGE SCALE GENOMIC DNA]</scope>
    <source>
        <strain evidence="1 2">DSM 23649</strain>
    </source>
</reference>
<keyword evidence="2" id="KW-1185">Reference proteome</keyword>
<name>A0ABV2HF49_9HYPH</name>
<dbReference type="Gene3D" id="3.40.50.150">
    <property type="entry name" value="Vaccinia Virus protein VP39"/>
    <property type="match status" value="1"/>
</dbReference>
<dbReference type="GO" id="GO:0004386">
    <property type="term" value="F:helicase activity"/>
    <property type="evidence" value="ECO:0007669"/>
    <property type="project" value="UniProtKB-KW"/>
</dbReference>
<dbReference type="InterPro" id="IPR029063">
    <property type="entry name" value="SAM-dependent_MTases_sf"/>
</dbReference>
<dbReference type="Proteomes" id="UP001549086">
    <property type="component" value="Unassembled WGS sequence"/>
</dbReference>
<keyword evidence="1" id="KW-0547">Nucleotide-binding</keyword>
<keyword evidence="1" id="KW-0347">Helicase</keyword>
<protein>
    <submittedName>
        <fullName evidence="1">Helicase</fullName>
    </submittedName>
</protein>
<comment type="caution">
    <text evidence="1">The sequence shown here is derived from an EMBL/GenBank/DDBJ whole genome shotgun (WGS) entry which is preliminary data.</text>
</comment>
<gene>
    <name evidence="1" type="ORF">ABID23_000229</name>
</gene>
<dbReference type="EMBL" id="JBEPLI010000001">
    <property type="protein sequence ID" value="MET3589159.1"/>
    <property type="molecule type" value="Genomic_DNA"/>
</dbReference>
<proteinExistence type="predicted"/>
<sequence>MANTFQMLREKDFIKGILKENSENDNAKNAPYPILDKHIGETYVAQSRASNIRSLYDSYIRAIRWTSDHIDNAGIIGFVSGSDYVEKSTIDGLQKCLAKEFTNIDVLNLRGDLHKNMFSNGRAQKEQNIFGSGRMAGITVTLFIKNPNVSGFCKIYSHNIGDNLITKEKLNTLKSFCNVDGISS</sequence>
<accession>A0ABV2HF49</accession>
<keyword evidence="1" id="KW-0378">Hydrolase</keyword>
<organism evidence="1 2">
    <name type="scientific">Bartonella silvatica</name>
    <dbReference type="NCBI Taxonomy" id="357760"/>
    <lineage>
        <taxon>Bacteria</taxon>
        <taxon>Pseudomonadati</taxon>
        <taxon>Pseudomonadota</taxon>
        <taxon>Alphaproteobacteria</taxon>
        <taxon>Hyphomicrobiales</taxon>
        <taxon>Bartonellaceae</taxon>
        <taxon>Bartonella</taxon>
    </lineage>
</organism>
<evidence type="ECO:0000313" key="2">
    <source>
        <dbReference type="Proteomes" id="UP001549086"/>
    </source>
</evidence>
<evidence type="ECO:0000313" key="1">
    <source>
        <dbReference type="EMBL" id="MET3589159.1"/>
    </source>
</evidence>
<keyword evidence="1" id="KW-0067">ATP-binding</keyword>